<protein>
    <submittedName>
        <fullName evidence="5">UDP-glucose 4-epimerase</fullName>
    </submittedName>
</protein>
<dbReference type="Gene3D" id="3.40.50.720">
    <property type="entry name" value="NAD(P)-binding Rossmann-like Domain"/>
    <property type="match status" value="1"/>
</dbReference>
<dbReference type="Proteomes" id="UP001302367">
    <property type="component" value="Chromosome 5"/>
</dbReference>
<evidence type="ECO:0000313" key="6">
    <source>
        <dbReference type="EMBL" id="WPB03485.1"/>
    </source>
</evidence>
<evidence type="ECO:0000256" key="3">
    <source>
        <dbReference type="ARBA" id="ARBA00023235"/>
    </source>
</evidence>
<dbReference type="NCBIfam" id="TIGR01179">
    <property type="entry name" value="galE"/>
    <property type="match status" value="1"/>
</dbReference>
<dbReference type="GO" id="GO:0005829">
    <property type="term" value="C:cytosol"/>
    <property type="evidence" value="ECO:0007669"/>
    <property type="project" value="TreeGrafter"/>
</dbReference>
<reference evidence="6 8" key="2">
    <citation type="submission" date="2023-09" db="EMBL/GenBank/DDBJ databases">
        <title>Complete-Gapless Cercospora beticola genome.</title>
        <authorList>
            <person name="Wyatt N.A."/>
            <person name="Spanner R.E."/>
            <person name="Bolton M.D."/>
        </authorList>
    </citation>
    <scope>NUCLEOTIDE SEQUENCE [LARGE SCALE GENOMIC DNA]</scope>
    <source>
        <strain evidence="6">Cb09-40</strain>
    </source>
</reference>
<dbReference type="Gene3D" id="3.90.25.10">
    <property type="entry name" value="UDP-galactose 4-epimerase, domain 1"/>
    <property type="match status" value="1"/>
</dbReference>
<dbReference type="FunFam" id="3.40.50.720:FF:000418">
    <property type="entry name" value="UDP-glucose 4-epimerase 5"/>
    <property type="match status" value="1"/>
</dbReference>
<evidence type="ECO:0000256" key="1">
    <source>
        <dbReference type="ARBA" id="ARBA00001911"/>
    </source>
</evidence>
<dbReference type="Proteomes" id="UP000230605">
    <property type="component" value="Chromosome 5"/>
</dbReference>
<gene>
    <name evidence="5" type="ORF">CB0940_07525</name>
    <name evidence="6" type="ORF">RHO25_008124</name>
</gene>
<dbReference type="GO" id="GO:0006012">
    <property type="term" value="P:galactose metabolic process"/>
    <property type="evidence" value="ECO:0007669"/>
    <property type="project" value="InterPro"/>
</dbReference>
<dbReference type="SUPFAM" id="SSF51735">
    <property type="entry name" value="NAD(P)-binding Rossmann-fold domains"/>
    <property type="match status" value="1"/>
</dbReference>
<organism evidence="5 7">
    <name type="scientific">Cercospora beticola</name>
    <name type="common">Sugarbeet leaf spot fungus</name>
    <dbReference type="NCBI Taxonomy" id="122368"/>
    <lineage>
        <taxon>Eukaryota</taxon>
        <taxon>Fungi</taxon>
        <taxon>Dikarya</taxon>
        <taxon>Ascomycota</taxon>
        <taxon>Pezizomycotina</taxon>
        <taxon>Dothideomycetes</taxon>
        <taxon>Dothideomycetidae</taxon>
        <taxon>Mycosphaerellales</taxon>
        <taxon>Mycosphaerellaceae</taxon>
        <taxon>Cercospora</taxon>
    </lineage>
</organism>
<dbReference type="InterPro" id="IPR005886">
    <property type="entry name" value="UDP_G4E"/>
</dbReference>
<feature type="domain" description="NAD-dependent epimerase/dehydratase" evidence="4">
    <location>
        <begin position="71"/>
        <end position="368"/>
    </location>
</feature>
<accession>A0A2G5HAF6</accession>
<keyword evidence="8" id="KW-1185">Reference proteome</keyword>
<evidence type="ECO:0000259" key="4">
    <source>
        <dbReference type="Pfam" id="PF01370"/>
    </source>
</evidence>
<name>A0A2G5HAF6_CERBT</name>
<dbReference type="InterPro" id="IPR001509">
    <property type="entry name" value="Epimerase_deHydtase"/>
</dbReference>
<proteinExistence type="predicted"/>
<dbReference type="EMBL" id="CP134188">
    <property type="protein sequence ID" value="WPB03485.1"/>
    <property type="molecule type" value="Genomic_DNA"/>
</dbReference>
<sequence length="442" mass="48182">MPATLRSVSSSSSLLSLDSLDSGGHSTAFSSRPNTPGFALTESFDYFSPQVLQAVEPVQEQLPAHDNKQYVMVVGGLGYIGSHTTLELLQEGYNVIVVDDLSNSYVNVLDRIKLLSKDYCHQRGLVAPTLRFHKLDYRTSAMKHVFNMYEACQSKITGVIHFAAFKSVSESIEKPLAYYKNNIAGLIDLLEIVQLNGIKNFVFSSSATVYGGKANLGKPLREDDLVHFDEKYTEEDGLERVRANGITGITNPYGRTKYMAEAILADVAKSDPSMRITALRYFNPVGCHASGLLRENPRMKATNLFPVIAEAMTGLRPALYIYGSDWDTRDGTAVRDFIHVVDLGQGHIAAVAAANDPHRQESFRAFNLGTGCGMTVAECVSALEKASGKKVPAQMAPRRAGDVGSCVAATALAERDLGWRTQKTVDDCAVDLWNALSLVGKV</sequence>
<evidence type="ECO:0000313" key="7">
    <source>
        <dbReference type="Proteomes" id="UP000230605"/>
    </source>
</evidence>
<evidence type="ECO:0000313" key="5">
    <source>
        <dbReference type="EMBL" id="PIA89519.1"/>
    </source>
</evidence>
<dbReference type="EMBL" id="LKMD01000108">
    <property type="protein sequence ID" value="PIA89519.1"/>
    <property type="molecule type" value="Genomic_DNA"/>
</dbReference>
<evidence type="ECO:0000256" key="2">
    <source>
        <dbReference type="ARBA" id="ARBA00023027"/>
    </source>
</evidence>
<dbReference type="GO" id="GO:0003978">
    <property type="term" value="F:UDP-glucose 4-epimerase activity"/>
    <property type="evidence" value="ECO:0007669"/>
    <property type="project" value="InterPro"/>
</dbReference>
<evidence type="ECO:0000313" key="8">
    <source>
        <dbReference type="Proteomes" id="UP001302367"/>
    </source>
</evidence>
<keyword evidence="2" id="KW-0520">NAD</keyword>
<keyword evidence="3" id="KW-0413">Isomerase</keyword>
<dbReference type="OrthoDB" id="9402762at2759"/>
<dbReference type="PANTHER" id="PTHR43725:SF3">
    <property type="entry name" value="UDP-GLUCOSE 4-EPIMERASE (EUROFUNG)"/>
    <property type="match status" value="1"/>
</dbReference>
<dbReference type="AlphaFoldDB" id="A0A2G5HAF6"/>
<dbReference type="PANTHER" id="PTHR43725">
    <property type="entry name" value="UDP-GLUCOSE 4-EPIMERASE"/>
    <property type="match status" value="1"/>
</dbReference>
<reference evidence="5 7" key="1">
    <citation type="submission" date="2015-10" db="EMBL/GenBank/DDBJ databases">
        <title>The cercosporin biosynthetic gene cluster was horizontally transferred to several fungal lineages and shown to be expanded in Cercospora beticola based on microsynteny with recipient genomes.</title>
        <authorList>
            <person name="De Jonge R."/>
            <person name="Ebert M.K."/>
            <person name="Suttle J.C."/>
            <person name="Jurick Ii W.M."/>
            <person name="Secor G.A."/>
            <person name="Thomma B.P."/>
            <person name="Van De Peer Y."/>
            <person name="Bolton M.D."/>
        </authorList>
    </citation>
    <scope>NUCLEOTIDE SEQUENCE [LARGE SCALE GENOMIC DNA]</scope>
    <source>
        <strain evidence="5 7">09-40</strain>
    </source>
</reference>
<comment type="cofactor">
    <cofactor evidence="1">
        <name>NAD(+)</name>
        <dbReference type="ChEBI" id="CHEBI:57540"/>
    </cofactor>
</comment>
<dbReference type="InterPro" id="IPR036291">
    <property type="entry name" value="NAD(P)-bd_dom_sf"/>
</dbReference>
<dbReference type="Pfam" id="PF01370">
    <property type="entry name" value="Epimerase"/>
    <property type="match status" value="1"/>
</dbReference>